<protein>
    <recommendedName>
        <fullName evidence="3">Penicillin acylase family protein</fullName>
    </recommendedName>
</protein>
<dbReference type="InterPro" id="IPR002692">
    <property type="entry name" value="S45"/>
</dbReference>
<evidence type="ECO:0000313" key="2">
    <source>
        <dbReference type="EMBL" id="GAI06539.1"/>
    </source>
</evidence>
<dbReference type="GO" id="GO:0017000">
    <property type="term" value="P:antibiotic biosynthetic process"/>
    <property type="evidence" value="ECO:0007669"/>
    <property type="project" value="InterPro"/>
</dbReference>
<accession>X1MJL0</accession>
<feature type="non-terminal residue" evidence="2">
    <location>
        <position position="322"/>
    </location>
</feature>
<proteinExistence type="inferred from homology"/>
<comment type="similarity">
    <text evidence="1">Belongs to the peptidase S45 family.</text>
</comment>
<dbReference type="Gene3D" id="1.10.439.10">
    <property type="entry name" value="Penicillin Amidohydrolase, domain 1"/>
    <property type="match status" value="1"/>
</dbReference>
<sequence length="322" mass="35400">MELNRRLANGRLSEIFGEAAFEADRFVRTVGIARAAANDLACLSPESRSLLDAYARGVNTCMEMNPRKLPLEFVILGFKPEPWQPLDTLAWIKMQAWQLSANWATELLNAALVGKVGPERAARLFGGYPQDNPVILAGQKVIQAAEQVLEAFGNLEAWFPADALAGGSNSWAVRGRRSVTGKALFAYDPHLGLTMPSLWHACHLVCSDLEATGATFPGVPGVVVGHNAKITFGFTTSFADVQDLYLERFNPKDSLKYEYNGKRRKAERIVEEIRVKGQREPRRIEVILTCHGPAVGGLLRIEPGAKNLRFALRWAGSEGSDP</sequence>
<dbReference type="PANTHER" id="PTHR34218:SF4">
    <property type="entry name" value="ACYL-HOMOSERINE LACTONE ACYLASE QUIP"/>
    <property type="match status" value="1"/>
</dbReference>
<dbReference type="AlphaFoldDB" id="X1MJL0"/>
<dbReference type="InterPro" id="IPR023343">
    <property type="entry name" value="Penicillin_amidase_dom1"/>
</dbReference>
<dbReference type="Pfam" id="PF01804">
    <property type="entry name" value="Penicil_amidase"/>
    <property type="match status" value="1"/>
</dbReference>
<comment type="caution">
    <text evidence="2">The sequence shown here is derived from an EMBL/GenBank/DDBJ whole genome shotgun (WGS) entry which is preliminary data.</text>
</comment>
<evidence type="ECO:0000256" key="1">
    <source>
        <dbReference type="ARBA" id="ARBA00006586"/>
    </source>
</evidence>
<gene>
    <name evidence="2" type="ORF">S06H3_14953</name>
</gene>
<dbReference type="EMBL" id="BARV01007335">
    <property type="protein sequence ID" value="GAI06539.1"/>
    <property type="molecule type" value="Genomic_DNA"/>
</dbReference>
<dbReference type="SUPFAM" id="SSF56235">
    <property type="entry name" value="N-terminal nucleophile aminohydrolases (Ntn hydrolases)"/>
    <property type="match status" value="1"/>
</dbReference>
<dbReference type="InterPro" id="IPR029055">
    <property type="entry name" value="Ntn_hydrolases_N"/>
</dbReference>
<dbReference type="PANTHER" id="PTHR34218">
    <property type="entry name" value="PEPTIDASE S45 PENICILLIN AMIDASE"/>
    <property type="match status" value="1"/>
</dbReference>
<name>X1MJL0_9ZZZZ</name>
<evidence type="ECO:0008006" key="3">
    <source>
        <dbReference type="Google" id="ProtNLM"/>
    </source>
</evidence>
<reference evidence="2" key="1">
    <citation type="journal article" date="2014" name="Front. Microbiol.">
        <title>High frequency of phylogenetically diverse reductive dehalogenase-homologous genes in deep subseafloor sedimentary metagenomes.</title>
        <authorList>
            <person name="Kawai M."/>
            <person name="Futagami T."/>
            <person name="Toyoda A."/>
            <person name="Takaki Y."/>
            <person name="Nishi S."/>
            <person name="Hori S."/>
            <person name="Arai W."/>
            <person name="Tsubouchi T."/>
            <person name="Morono Y."/>
            <person name="Uchiyama I."/>
            <person name="Ito T."/>
            <person name="Fujiyama A."/>
            <person name="Inagaki F."/>
            <person name="Takami H."/>
        </authorList>
    </citation>
    <scope>NUCLEOTIDE SEQUENCE</scope>
    <source>
        <strain evidence="2">Expedition CK06-06</strain>
    </source>
</reference>
<organism evidence="2">
    <name type="scientific">marine sediment metagenome</name>
    <dbReference type="NCBI Taxonomy" id="412755"/>
    <lineage>
        <taxon>unclassified sequences</taxon>
        <taxon>metagenomes</taxon>
        <taxon>ecological metagenomes</taxon>
    </lineage>
</organism>
<dbReference type="Gene3D" id="3.60.20.10">
    <property type="entry name" value="Glutamine Phosphoribosylpyrophosphate, subunit 1, domain 1"/>
    <property type="match status" value="1"/>
</dbReference>
<dbReference type="GO" id="GO:0016811">
    <property type="term" value="F:hydrolase activity, acting on carbon-nitrogen (but not peptide) bonds, in linear amides"/>
    <property type="evidence" value="ECO:0007669"/>
    <property type="project" value="InterPro"/>
</dbReference>